<proteinExistence type="predicted"/>
<dbReference type="Proteomes" id="UP000295830">
    <property type="component" value="Unassembled WGS sequence"/>
</dbReference>
<protein>
    <submittedName>
        <fullName evidence="2">Pimeloyl-ACP methyl ester carboxylesterase</fullName>
    </submittedName>
</protein>
<dbReference type="EMBL" id="SOAX01000002">
    <property type="protein sequence ID" value="TDT43004.1"/>
    <property type="molecule type" value="Genomic_DNA"/>
</dbReference>
<dbReference type="PANTHER" id="PTHR43798">
    <property type="entry name" value="MONOACYLGLYCEROL LIPASE"/>
    <property type="match status" value="1"/>
</dbReference>
<evidence type="ECO:0000313" key="2">
    <source>
        <dbReference type="EMBL" id="TDT43004.1"/>
    </source>
</evidence>
<organism evidence="2 3">
    <name type="scientific">Halospina denitrificans</name>
    <dbReference type="NCBI Taxonomy" id="332522"/>
    <lineage>
        <taxon>Bacteria</taxon>
        <taxon>Pseudomonadati</taxon>
        <taxon>Pseudomonadota</taxon>
        <taxon>Gammaproteobacteria</taxon>
        <taxon>Halospina</taxon>
    </lineage>
</organism>
<dbReference type="PANTHER" id="PTHR43798:SF33">
    <property type="entry name" value="HYDROLASE, PUTATIVE (AFU_ORTHOLOGUE AFUA_2G14860)-RELATED"/>
    <property type="match status" value="1"/>
</dbReference>
<dbReference type="Gene3D" id="3.40.50.1820">
    <property type="entry name" value="alpha/beta hydrolase"/>
    <property type="match status" value="1"/>
</dbReference>
<dbReference type="InterPro" id="IPR050266">
    <property type="entry name" value="AB_hydrolase_sf"/>
</dbReference>
<keyword evidence="3" id="KW-1185">Reference proteome</keyword>
<dbReference type="InterPro" id="IPR000073">
    <property type="entry name" value="AB_hydrolase_1"/>
</dbReference>
<dbReference type="AlphaFoldDB" id="A0A4R7JYI3"/>
<name>A0A4R7JYI3_9GAMM</name>
<gene>
    <name evidence="2" type="ORF">DES49_0808</name>
</gene>
<accession>A0A4R7JYI3</accession>
<evidence type="ECO:0000259" key="1">
    <source>
        <dbReference type="Pfam" id="PF12697"/>
    </source>
</evidence>
<dbReference type="RefSeq" id="WP_243864882.1">
    <property type="nucleotide sequence ID" value="NZ_SOAX01000002.1"/>
</dbReference>
<evidence type="ECO:0000313" key="3">
    <source>
        <dbReference type="Proteomes" id="UP000295830"/>
    </source>
</evidence>
<sequence length="301" mass="34799">MSESTASQTGLRYWEKQTSAGHRVSGYHSEPSDRPVIHFVHGNGYNGLVYWPLLRRLGEHYDLFISDIQGHGESEANGHFKGWNQTSLLCEEVWRDYRHLWPDQPHYGMGHSFGGIMTAFMMARAPSLFTRSVLLDPIIFSKRMLLMMKVGTFLGLWQRNSFAQKTRQRRSHWLDRETAYQSLEGRGMFKGWEPEALQSYVDFALKDTGEGIELKCPAELEAEIFSGFPRGLWRTLKKVRTPTHVIYGESTYDFVRDSVARWDGFNEWISTERVSGGHCFMQQQPEDTTKRVLKALGQHKV</sequence>
<dbReference type="SUPFAM" id="SSF53474">
    <property type="entry name" value="alpha/beta-Hydrolases"/>
    <property type="match status" value="1"/>
</dbReference>
<dbReference type="GO" id="GO:0016020">
    <property type="term" value="C:membrane"/>
    <property type="evidence" value="ECO:0007669"/>
    <property type="project" value="TreeGrafter"/>
</dbReference>
<feature type="domain" description="AB hydrolase-1" evidence="1">
    <location>
        <begin position="39"/>
        <end position="288"/>
    </location>
</feature>
<reference evidence="2 3" key="1">
    <citation type="submission" date="2019-03" db="EMBL/GenBank/DDBJ databases">
        <title>Genomic Encyclopedia of Type Strains, Phase IV (KMG-IV): sequencing the most valuable type-strain genomes for metagenomic binning, comparative biology and taxonomic classification.</title>
        <authorList>
            <person name="Goeker M."/>
        </authorList>
    </citation>
    <scope>NUCLEOTIDE SEQUENCE [LARGE SCALE GENOMIC DNA]</scope>
    <source>
        <strain evidence="2 3">DSM 15505</strain>
    </source>
</reference>
<comment type="caution">
    <text evidence="2">The sequence shown here is derived from an EMBL/GenBank/DDBJ whole genome shotgun (WGS) entry which is preliminary data.</text>
</comment>
<dbReference type="InterPro" id="IPR029058">
    <property type="entry name" value="AB_hydrolase_fold"/>
</dbReference>
<dbReference type="Pfam" id="PF12697">
    <property type="entry name" value="Abhydrolase_6"/>
    <property type="match status" value="1"/>
</dbReference>